<evidence type="ECO:0008006" key="4">
    <source>
        <dbReference type="Google" id="ProtNLM"/>
    </source>
</evidence>
<comment type="caution">
    <text evidence="2">The sequence shown here is derived from an EMBL/GenBank/DDBJ whole genome shotgun (WGS) entry which is preliminary data.</text>
</comment>
<evidence type="ECO:0000313" key="3">
    <source>
        <dbReference type="Proteomes" id="UP001189429"/>
    </source>
</evidence>
<feature type="region of interest" description="Disordered" evidence="1">
    <location>
        <begin position="74"/>
        <end position="150"/>
    </location>
</feature>
<evidence type="ECO:0000256" key="1">
    <source>
        <dbReference type="SAM" id="MobiDB-lite"/>
    </source>
</evidence>
<name>A0ABN9TM23_9DINO</name>
<sequence length="302" mass="31159">MRFDGAAVRPYDCEVTDDWEKHWSSAQLMWCCSHAQPTGCPNPSLIAMSEAPRLEDPPQTQKLVGDGLQVIVGSPSRGRVAEATDTAEETGSTSRGRAAEATDKGDETGSAGRGRVAEATGTAGMMGSESRGRVFQATDSSEETGRAGHGRVAVAAETAQETRGASRDHVAVATDGAEETGSASRGRVAEATDTAEETGSASRGRAAEATDTAEEITSRACGEGPADVPEGAWSSWAAEKRTSCCEAWEVTGGQPGDGGEWGAGTAGEYCCSRHGRLCPRRAGPSLAEIEWFKAGAGMGPSG</sequence>
<feature type="region of interest" description="Disordered" evidence="1">
    <location>
        <begin position="174"/>
        <end position="231"/>
    </location>
</feature>
<reference evidence="2" key="1">
    <citation type="submission" date="2023-10" db="EMBL/GenBank/DDBJ databases">
        <authorList>
            <person name="Chen Y."/>
            <person name="Shah S."/>
            <person name="Dougan E. K."/>
            <person name="Thang M."/>
            <person name="Chan C."/>
        </authorList>
    </citation>
    <scope>NUCLEOTIDE SEQUENCE [LARGE SCALE GENOMIC DNA]</scope>
</reference>
<feature type="compositionally biased region" description="Basic and acidic residues" evidence="1">
    <location>
        <begin position="97"/>
        <end position="107"/>
    </location>
</feature>
<evidence type="ECO:0000313" key="2">
    <source>
        <dbReference type="EMBL" id="CAK0847055.1"/>
    </source>
</evidence>
<accession>A0ABN9TM23</accession>
<dbReference type="Proteomes" id="UP001189429">
    <property type="component" value="Unassembled WGS sequence"/>
</dbReference>
<protein>
    <recommendedName>
        <fullName evidence="4">Subtilisin</fullName>
    </recommendedName>
</protein>
<dbReference type="EMBL" id="CAUYUJ010014866">
    <property type="protein sequence ID" value="CAK0847055.1"/>
    <property type="molecule type" value="Genomic_DNA"/>
</dbReference>
<proteinExistence type="predicted"/>
<keyword evidence="3" id="KW-1185">Reference proteome</keyword>
<gene>
    <name evidence="2" type="ORF">PCOR1329_LOCUS40373</name>
</gene>
<organism evidence="2 3">
    <name type="scientific">Prorocentrum cordatum</name>
    <dbReference type="NCBI Taxonomy" id="2364126"/>
    <lineage>
        <taxon>Eukaryota</taxon>
        <taxon>Sar</taxon>
        <taxon>Alveolata</taxon>
        <taxon>Dinophyceae</taxon>
        <taxon>Prorocentrales</taxon>
        <taxon>Prorocentraceae</taxon>
        <taxon>Prorocentrum</taxon>
    </lineage>
</organism>